<evidence type="ECO:0000256" key="3">
    <source>
        <dbReference type="ARBA" id="ARBA00012528"/>
    </source>
</evidence>
<dbReference type="GO" id="GO:0052621">
    <property type="term" value="F:diguanylate cyclase activity"/>
    <property type="evidence" value="ECO:0007669"/>
    <property type="project" value="UniProtKB-EC"/>
</dbReference>
<accession>A0A2I0CSK3</accession>
<evidence type="ECO:0000256" key="5">
    <source>
        <dbReference type="SAM" id="Phobius"/>
    </source>
</evidence>
<keyword evidence="5" id="KW-1133">Transmembrane helix</keyword>
<feature type="transmembrane region" description="Helical" evidence="5">
    <location>
        <begin position="197"/>
        <end position="222"/>
    </location>
</feature>
<feature type="transmembrane region" description="Helical" evidence="5">
    <location>
        <begin position="77"/>
        <end position="98"/>
    </location>
</feature>
<dbReference type="FunFam" id="3.30.70.270:FF:000001">
    <property type="entry name" value="Diguanylate cyclase domain protein"/>
    <property type="match status" value="1"/>
</dbReference>
<name>A0A2I0CSK3_9PSED</name>
<feature type="transmembrane region" description="Helical" evidence="5">
    <location>
        <begin position="50"/>
        <end position="71"/>
    </location>
</feature>
<feature type="domain" description="GGDEF" evidence="6">
    <location>
        <begin position="255"/>
        <end position="385"/>
    </location>
</feature>
<feature type="transmembrane region" description="Helical" evidence="5">
    <location>
        <begin position="110"/>
        <end position="131"/>
    </location>
</feature>
<dbReference type="SMART" id="SM00267">
    <property type="entry name" value="GGDEF"/>
    <property type="match status" value="1"/>
</dbReference>
<evidence type="ECO:0000313" key="8">
    <source>
        <dbReference type="Proteomes" id="UP000242861"/>
    </source>
</evidence>
<gene>
    <name evidence="7" type="ORF">CW360_04950</name>
</gene>
<reference evidence="8" key="1">
    <citation type="submission" date="2017-12" db="EMBL/GenBank/DDBJ databases">
        <authorList>
            <person name="Yu X.-Y."/>
        </authorList>
    </citation>
    <scope>NUCLEOTIDE SEQUENCE [LARGE SCALE GENOMIC DNA]</scope>
    <source>
        <strain evidence="8">ZYSR67-Z</strain>
    </source>
</reference>
<comment type="caution">
    <text evidence="7">The sequence shown here is derived from an EMBL/GenBank/DDBJ whole genome shotgun (WGS) entry which is preliminary data.</text>
</comment>
<dbReference type="InterPro" id="IPR029787">
    <property type="entry name" value="Nucleotide_cyclase"/>
</dbReference>
<proteinExistence type="predicted"/>
<dbReference type="Pfam" id="PF00990">
    <property type="entry name" value="GGDEF"/>
    <property type="match status" value="1"/>
</dbReference>
<comment type="subcellular location">
    <subcellularLocation>
        <location evidence="2">Cell inner membrane</location>
    </subcellularLocation>
</comment>
<feature type="transmembrane region" description="Helical" evidence="5">
    <location>
        <begin position="137"/>
        <end position="159"/>
    </location>
</feature>
<comment type="cofactor">
    <cofactor evidence="1">
        <name>Mg(2+)</name>
        <dbReference type="ChEBI" id="CHEBI:18420"/>
    </cofactor>
</comment>
<dbReference type="GO" id="GO:1902201">
    <property type="term" value="P:negative regulation of bacterial-type flagellum-dependent cell motility"/>
    <property type="evidence" value="ECO:0007669"/>
    <property type="project" value="TreeGrafter"/>
</dbReference>
<dbReference type="RefSeq" id="WP_101192937.1">
    <property type="nucleotide sequence ID" value="NZ_PIYS01000005.1"/>
</dbReference>
<evidence type="ECO:0000313" key="7">
    <source>
        <dbReference type="EMBL" id="PKF72146.1"/>
    </source>
</evidence>
<dbReference type="AlphaFoldDB" id="A0A2I0CSK3"/>
<dbReference type="Proteomes" id="UP000242861">
    <property type="component" value="Unassembled WGS sequence"/>
</dbReference>
<dbReference type="Gene3D" id="3.30.70.270">
    <property type="match status" value="1"/>
</dbReference>
<evidence type="ECO:0000259" key="6">
    <source>
        <dbReference type="PROSITE" id="PS50887"/>
    </source>
</evidence>
<organism evidence="7 8">
    <name type="scientific">Pseudomonas fluvialis</name>
    <dbReference type="NCBI Taxonomy" id="1793966"/>
    <lineage>
        <taxon>Bacteria</taxon>
        <taxon>Pseudomonadati</taxon>
        <taxon>Pseudomonadota</taxon>
        <taxon>Gammaproteobacteria</taxon>
        <taxon>Pseudomonadales</taxon>
        <taxon>Pseudomonadaceae</taxon>
        <taxon>Pseudomonas</taxon>
    </lineage>
</organism>
<dbReference type="PROSITE" id="PS50887">
    <property type="entry name" value="GGDEF"/>
    <property type="match status" value="1"/>
</dbReference>
<dbReference type="InterPro" id="IPR043128">
    <property type="entry name" value="Rev_trsase/Diguanyl_cyclase"/>
</dbReference>
<evidence type="ECO:0000256" key="2">
    <source>
        <dbReference type="ARBA" id="ARBA00004533"/>
    </source>
</evidence>
<dbReference type="PANTHER" id="PTHR45138:SF9">
    <property type="entry name" value="DIGUANYLATE CYCLASE DGCM-RELATED"/>
    <property type="match status" value="1"/>
</dbReference>
<dbReference type="GO" id="GO:0043709">
    <property type="term" value="P:cell adhesion involved in single-species biofilm formation"/>
    <property type="evidence" value="ECO:0007669"/>
    <property type="project" value="TreeGrafter"/>
</dbReference>
<dbReference type="SUPFAM" id="SSF55073">
    <property type="entry name" value="Nucleotide cyclase"/>
    <property type="match status" value="1"/>
</dbReference>
<evidence type="ECO:0000256" key="4">
    <source>
        <dbReference type="ARBA" id="ARBA00034247"/>
    </source>
</evidence>
<keyword evidence="5" id="KW-0472">Membrane</keyword>
<feature type="transmembrane region" description="Helical" evidence="5">
    <location>
        <begin position="166"/>
        <end position="185"/>
    </location>
</feature>
<evidence type="ECO:0000256" key="1">
    <source>
        <dbReference type="ARBA" id="ARBA00001946"/>
    </source>
</evidence>
<dbReference type="PANTHER" id="PTHR45138">
    <property type="entry name" value="REGULATORY COMPONENTS OF SENSORY TRANSDUCTION SYSTEM"/>
    <property type="match status" value="1"/>
</dbReference>
<dbReference type="EC" id="2.7.7.65" evidence="3"/>
<dbReference type="EMBL" id="PIYS01000005">
    <property type="protein sequence ID" value="PKF72146.1"/>
    <property type="molecule type" value="Genomic_DNA"/>
</dbReference>
<dbReference type="InterPro" id="IPR000160">
    <property type="entry name" value="GGDEF_dom"/>
</dbReference>
<dbReference type="InterPro" id="IPR050469">
    <property type="entry name" value="Diguanylate_Cyclase"/>
</dbReference>
<protein>
    <recommendedName>
        <fullName evidence="3">diguanylate cyclase</fullName>
        <ecNumber evidence="3">2.7.7.65</ecNumber>
    </recommendedName>
</protein>
<dbReference type="GO" id="GO:0005886">
    <property type="term" value="C:plasma membrane"/>
    <property type="evidence" value="ECO:0007669"/>
    <property type="project" value="UniProtKB-SubCell"/>
</dbReference>
<keyword evidence="5" id="KW-0812">Transmembrane</keyword>
<dbReference type="NCBIfam" id="TIGR00254">
    <property type="entry name" value="GGDEF"/>
    <property type="match status" value="1"/>
</dbReference>
<comment type="catalytic activity">
    <reaction evidence="4">
        <text>2 GTP = 3',3'-c-di-GMP + 2 diphosphate</text>
        <dbReference type="Rhea" id="RHEA:24898"/>
        <dbReference type="ChEBI" id="CHEBI:33019"/>
        <dbReference type="ChEBI" id="CHEBI:37565"/>
        <dbReference type="ChEBI" id="CHEBI:58805"/>
        <dbReference type="EC" id="2.7.7.65"/>
    </reaction>
</comment>
<dbReference type="CDD" id="cd01949">
    <property type="entry name" value="GGDEF"/>
    <property type="match status" value="1"/>
</dbReference>
<sequence length="400" mass="44185">MKVLFDSLSHRLGSLLPGELLPSELPQLLSPARHSLLLNQRRATMIVNRVRLFALLFAVLTPLWAVIDIMVFDFALWSGLALFRLLASSAFVCLLLFYRPSGDLFDAYRAITLLFAIPTLFYVASHTLLGTHQLSEFSAAVATGYAFLPFVLMAGLAIFPLSLQENLALASLLLLAQGLAGYLGWSTLNWPSYAGGFWLLILIAGVTALASMSQLAFMITLVRQAIHDPLTGILSRGSAEEILDLHWACAQRNAAPLSLAFIDLDHFKAINDHFGHEAGDRTLCDFASHLQAQLRDSDSLLRWGGEEFLLVMPNTDLAQARLALQRLQQRGFGRRPDGQALTASIGLAERLHDHATDCRSLLELADRRMYLAKQGGRNQVCGHHAHSAWQPANLLEEREP</sequence>